<evidence type="ECO:0000313" key="11">
    <source>
        <dbReference type="EMBL" id="MFD0950418.1"/>
    </source>
</evidence>
<dbReference type="RefSeq" id="WP_379071128.1">
    <property type="nucleotide sequence ID" value="NZ_JBHTIT010000001.1"/>
</dbReference>
<reference evidence="12" key="1">
    <citation type="journal article" date="2019" name="Int. J. Syst. Evol. Microbiol.">
        <title>The Global Catalogue of Microorganisms (GCM) 10K type strain sequencing project: providing services to taxonomists for standard genome sequencing and annotation.</title>
        <authorList>
            <consortium name="The Broad Institute Genomics Platform"/>
            <consortium name="The Broad Institute Genome Sequencing Center for Infectious Disease"/>
            <person name="Wu L."/>
            <person name="Ma J."/>
        </authorList>
    </citation>
    <scope>NUCLEOTIDE SEQUENCE [LARGE SCALE GENOMIC DNA]</scope>
    <source>
        <strain evidence="12">CCUG 63419</strain>
    </source>
</reference>
<comment type="subcellular location">
    <subcellularLocation>
        <location evidence="7">Cell inner membrane</location>
        <topology evidence="7">Multi-pass membrane protein</topology>
    </subcellularLocation>
    <subcellularLocation>
        <location evidence="1">Cell membrane</location>
        <topology evidence="1">Multi-pass membrane protein</topology>
    </subcellularLocation>
</comment>
<feature type="domain" description="Mechanosensitive ion channel MscS" evidence="8">
    <location>
        <begin position="114"/>
        <end position="179"/>
    </location>
</feature>
<dbReference type="EMBL" id="JBHTIT010000001">
    <property type="protein sequence ID" value="MFD0950418.1"/>
    <property type="molecule type" value="Genomic_DNA"/>
</dbReference>
<dbReference type="Pfam" id="PF00924">
    <property type="entry name" value="MS_channel_2nd"/>
    <property type="match status" value="1"/>
</dbReference>
<comment type="subunit">
    <text evidence="7">Homoheptamer.</text>
</comment>
<dbReference type="SUPFAM" id="SSF50182">
    <property type="entry name" value="Sm-like ribonucleoproteins"/>
    <property type="match status" value="1"/>
</dbReference>
<dbReference type="Pfam" id="PF21082">
    <property type="entry name" value="MS_channel_3rd"/>
    <property type="match status" value="1"/>
</dbReference>
<feature type="transmembrane region" description="Helical" evidence="7">
    <location>
        <begin position="67"/>
        <end position="86"/>
    </location>
</feature>
<keyword evidence="7" id="KW-0407">Ion channel</keyword>
<dbReference type="InterPro" id="IPR049142">
    <property type="entry name" value="MS_channel_1st"/>
</dbReference>
<comment type="caution">
    <text evidence="11">The sequence shown here is derived from an EMBL/GenBank/DDBJ whole genome shotgun (WGS) entry which is preliminary data.</text>
</comment>
<dbReference type="PANTHER" id="PTHR30221">
    <property type="entry name" value="SMALL-CONDUCTANCE MECHANOSENSITIVE CHANNEL"/>
    <property type="match status" value="1"/>
</dbReference>
<gene>
    <name evidence="11" type="ORF">ACFQ0F_08470</name>
</gene>
<dbReference type="InterPro" id="IPR010920">
    <property type="entry name" value="LSM_dom_sf"/>
</dbReference>
<keyword evidence="7" id="KW-0997">Cell inner membrane</keyword>
<keyword evidence="7" id="KW-0813">Transport</keyword>
<accession>A0ABW3HHX9</accession>
<evidence type="ECO:0000256" key="3">
    <source>
        <dbReference type="ARBA" id="ARBA00022475"/>
    </source>
</evidence>
<keyword evidence="7" id="KW-0406">Ion transport</keyword>
<comment type="function">
    <text evidence="7">Mechanosensitive channel that participates in the regulation of osmotic pressure changes within the cell, opening in response to stretch forces in the membrane lipid bilayer, without the need for other proteins. Contributes to normal resistance to hypoosmotic shock. Forms an ion channel of 1.0 nanosiemens conductance with a slight preference for anions.</text>
</comment>
<comment type="similarity">
    <text evidence="2 7">Belongs to the MscS (TC 1.A.23) family.</text>
</comment>
<evidence type="ECO:0000259" key="8">
    <source>
        <dbReference type="Pfam" id="PF00924"/>
    </source>
</evidence>
<dbReference type="InterPro" id="IPR023408">
    <property type="entry name" value="MscS_beta-dom_sf"/>
</dbReference>
<sequence length="290" mass="31682">MDELSSRLLARLQDAFSMEEMAQTAVNGLINIATALAVFMAFYVIWRLLRVALNVASARSGVDETTVSFMQTLLKYGVLAVGFISALDTAGVQTGAVIASLGIAGLTIGFAAKDALSNLISGILIFIDRPFVIGDLVEVDGQYGRVDRITLRSTRIITRDGKMLAVPNTEVINQTVASYTNFPNLRIDIAVTVGVEESLGRVRELLLGILKDKPEYMSEPAPRVVVTALNDYNLALELQAWIINEREHVELRFALRESVFETLRAAGVEMPLETLQLVAPNTEEPVLRAS</sequence>
<dbReference type="PANTHER" id="PTHR30221:SF1">
    <property type="entry name" value="SMALL-CONDUCTANCE MECHANOSENSITIVE CHANNEL"/>
    <property type="match status" value="1"/>
</dbReference>
<evidence type="ECO:0000259" key="9">
    <source>
        <dbReference type="Pfam" id="PF21082"/>
    </source>
</evidence>
<evidence type="ECO:0000256" key="6">
    <source>
        <dbReference type="ARBA" id="ARBA00023136"/>
    </source>
</evidence>
<name>A0ABW3HHX9_9GAMM</name>
<feature type="domain" description="Mechanosensitive ion channel MscS C-terminal" evidence="9">
    <location>
        <begin position="188"/>
        <end position="270"/>
    </location>
</feature>
<evidence type="ECO:0000256" key="1">
    <source>
        <dbReference type="ARBA" id="ARBA00004651"/>
    </source>
</evidence>
<proteinExistence type="inferred from homology"/>
<dbReference type="SUPFAM" id="SSF82861">
    <property type="entry name" value="Mechanosensitive channel protein MscS (YggB), transmembrane region"/>
    <property type="match status" value="1"/>
</dbReference>
<evidence type="ECO:0000256" key="5">
    <source>
        <dbReference type="ARBA" id="ARBA00022989"/>
    </source>
</evidence>
<dbReference type="Pfam" id="PF21088">
    <property type="entry name" value="MS_channel_1st"/>
    <property type="match status" value="1"/>
</dbReference>
<keyword evidence="3" id="KW-1003">Cell membrane</keyword>
<keyword evidence="12" id="KW-1185">Reference proteome</keyword>
<dbReference type="InterPro" id="IPR049278">
    <property type="entry name" value="MS_channel_C"/>
</dbReference>
<evidence type="ECO:0000256" key="4">
    <source>
        <dbReference type="ARBA" id="ARBA00022692"/>
    </source>
</evidence>
<feature type="transmembrane region" description="Helical" evidence="7">
    <location>
        <begin position="25"/>
        <end position="46"/>
    </location>
</feature>
<dbReference type="SUPFAM" id="SSF82689">
    <property type="entry name" value="Mechanosensitive channel protein MscS (YggB), C-terminal domain"/>
    <property type="match status" value="1"/>
</dbReference>
<dbReference type="Gene3D" id="3.30.70.100">
    <property type="match status" value="1"/>
</dbReference>
<organism evidence="11 12">
    <name type="scientific">Paraperlucidibaca wandonensis</name>
    <dbReference type="NCBI Taxonomy" id="1268273"/>
    <lineage>
        <taxon>Bacteria</taxon>
        <taxon>Pseudomonadati</taxon>
        <taxon>Pseudomonadota</taxon>
        <taxon>Gammaproteobacteria</taxon>
        <taxon>Moraxellales</taxon>
        <taxon>Moraxellaceae</taxon>
        <taxon>Paraperlucidibaca</taxon>
    </lineage>
</organism>
<dbReference type="InterPro" id="IPR006685">
    <property type="entry name" value="MscS_channel_2nd"/>
</dbReference>
<dbReference type="InterPro" id="IPR045275">
    <property type="entry name" value="MscS_archaea/bacteria_type"/>
</dbReference>
<dbReference type="Gene3D" id="2.30.30.60">
    <property type="match status" value="1"/>
</dbReference>
<protein>
    <recommendedName>
        <fullName evidence="7">Small-conductance mechanosensitive channel</fullName>
    </recommendedName>
</protein>
<keyword evidence="5 7" id="KW-1133">Transmembrane helix</keyword>
<feature type="transmembrane region" description="Helical" evidence="7">
    <location>
        <begin position="92"/>
        <end position="112"/>
    </location>
</feature>
<evidence type="ECO:0000259" key="10">
    <source>
        <dbReference type="Pfam" id="PF21088"/>
    </source>
</evidence>
<feature type="domain" description="Mechanosensitive ion channel transmembrane helices 2/3" evidence="10">
    <location>
        <begin position="72"/>
        <end position="113"/>
    </location>
</feature>
<comment type="caution">
    <text evidence="7">Lacks conserved residue(s) required for the propagation of feature annotation.</text>
</comment>
<evidence type="ECO:0000256" key="2">
    <source>
        <dbReference type="ARBA" id="ARBA00008017"/>
    </source>
</evidence>
<evidence type="ECO:0000313" key="12">
    <source>
        <dbReference type="Proteomes" id="UP001597044"/>
    </source>
</evidence>
<keyword evidence="6 7" id="KW-0472">Membrane</keyword>
<evidence type="ECO:0000256" key="7">
    <source>
        <dbReference type="RuleBase" id="RU369025"/>
    </source>
</evidence>
<keyword evidence="4 7" id="KW-0812">Transmembrane</keyword>
<dbReference type="Proteomes" id="UP001597044">
    <property type="component" value="Unassembled WGS sequence"/>
</dbReference>
<dbReference type="InterPro" id="IPR011066">
    <property type="entry name" value="MscS_channel_C_sf"/>
</dbReference>
<dbReference type="InterPro" id="IPR011014">
    <property type="entry name" value="MscS_channel_TM-2"/>
</dbReference>
<dbReference type="Gene3D" id="1.10.287.1260">
    <property type="match status" value="1"/>
</dbReference>